<feature type="transmembrane region" description="Helical" evidence="7">
    <location>
        <begin position="565"/>
        <end position="586"/>
    </location>
</feature>
<evidence type="ECO:0000256" key="5">
    <source>
        <dbReference type="ARBA" id="ARBA00023136"/>
    </source>
</evidence>
<dbReference type="Proteomes" id="UP000085678">
    <property type="component" value="Unplaced"/>
</dbReference>
<feature type="transmembrane region" description="Helical" evidence="7">
    <location>
        <begin position="445"/>
        <end position="464"/>
    </location>
</feature>
<feature type="transmembrane region" description="Helical" evidence="7">
    <location>
        <begin position="197"/>
        <end position="218"/>
    </location>
</feature>
<evidence type="ECO:0000256" key="4">
    <source>
        <dbReference type="ARBA" id="ARBA00022989"/>
    </source>
</evidence>
<evidence type="ECO:0000256" key="1">
    <source>
        <dbReference type="ARBA" id="ARBA00004141"/>
    </source>
</evidence>
<name>A0A1S3HFH0_LINAN</name>
<proteinExistence type="predicted"/>
<dbReference type="KEGG" id="lak:106154417"/>
<keyword evidence="8" id="KW-1185">Reference proteome</keyword>
<dbReference type="GeneID" id="106154417"/>
<dbReference type="RefSeq" id="XP_013384216.1">
    <property type="nucleotide sequence ID" value="XM_013528762.1"/>
</dbReference>
<feature type="transmembrane region" description="Helical" evidence="7">
    <location>
        <begin position="87"/>
        <end position="107"/>
    </location>
</feature>
<dbReference type="InParanoid" id="A0A1S3HFH0"/>
<gene>
    <name evidence="9" type="primary">LOC106154417</name>
</gene>
<evidence type="ECO:0000256" key="7">
    <source>
        <dbReference type="SAM" id="Phobius"/>
    </source>
</evidence>
<feature type="transmembrane region" description="Helical" evidence="7">
    <location>
        <begin position="471"/>
        <end position="491"/>
    </location>
</feature>
<feature type="transmembrane region" description="Helical" evidence="7">
    <location>
        <begin position="173"/>
        <end position="191"/>
    </location>
</feature>
<dbReference type="SUPFAM" id="SSF103473">
    <property type="entry name" value="MFS general substrate transporter"/>
    <property type="match status" value="2"/>
</dbReference>
<evidence type="ECO:0000256" key="6">
    <source>
        <dbReference type="SAM" id="MobiDB-lite"/>
    </source>
</evidence>
<feature type="transmembrane region" description="Helical" evidence="7">
    <location>
        <begin position="409"/>
        <end position="433"/>
    </location>
</feature>
<dbReference type="OrthoDB" id="410267at2759"/>
<dbReference type="InterPro" id="IPR036259">
    <property type="entry name" value="MFS_trans_sf"/>
</dbReference>
<dbReference type="PANTHER" id="PTHR43385:SF1">
    <property type="entry name" value="RIBOFLAVIN TRANSPORTER RIBJ"/>
    <property type="match status" value="1"/>
</dbReference>
<evidence type="ECO:0000256" key="2">
    <source>
        <dbReference type="ARBA" id="ARBA00022448"/>
    </source>
</evidence>
<keyword evidence="3 7" id="KW-0812">Transmembrane</keyword>
<keyword evidence="5 7" id="KW-0472">Membrane</keyword>
<reference evidence="9" key="1">
    <citation type="submission" date="2025-08" db="UniProtKB">
        <authorList>
            <consortium name="RefSeq"/>
        </authorList>
    </citation>
    <scope>IDENTIFICATION</scope>
    <source>
        <tissue evidence="9">Gonads</tissue>
    </source>
</reference>
<dbReference type="Gene3D" id="1.20.1250.20">
    <property type="entry name" value="MFS general substrate transporter like domains"/>
    <property type="match status" value="1"/>
</dbReference>
<evidence type="ECO:0000313" key="8">
    <source>
        <dbReference type="Proteomes" id="UP000085678"/>
    </source>
</evidence>
<sequence length="596" mass="65978">MEEDWDSELSEAYTCTTSSENDIKEREMSLVGEMGSDTPTNSNRTPCCDERRDSIQSNEFSLGSSATYSSYDMEDDDGIVVHQSKGIVAVIGGMLVHLVVGAVFLFGNVTTYMTSYMRSLNKICLESGEDFDDFDCFTYEKASWIYGLQWVSMGVAMFIGAKLEYRFGPRITTFLGGFLLCLGVSMSYFTIQDVDHGYLYTLLSFGLVYGFGIGICYLPPIVCAMKVSMIYVYGFGHGICYLPPIVCAMKWFPGRKSTVIVFIIVATGLGKSVFQSLLTVYANPNNIAPVAIRDSDDPVGYPDKYFVDDKVLERVPSIFQCLGITYAILLTFGTFLLFSREDNAIQEYLDVAAVVILSGNSNYKKRSPSCMEDSLMPGHRTGRILADGSRIPLEEPNTKPLEVLRKKEFYVLWLMFMCNTQALFFITSIFKIYGQSPDFDMSDHFLAAVGSVSHVCFAAGKVVLGCIASKVGIRLTLISQSACMVFLLSTFELSRYFNSGILFAVWDCLLHAVYSGNYVLYPVVIANMYGLKYAACNYGMLFTSQAITGATAALLSAQLYKWSGYAFASDIVAGFSCIGMMLAFVFNGKTWDGKTV</sequence>
<keyword evidence="2" id="KW-0813">Transport</keyword>
<protein>
    <submittedName>
        <fullName evidence="9">Uncharacterized protein LOC106154417</fullName>
    </submittedName>
</protein>
<feature type="transmembrane region" description="Helical" evidence="7">
    <location>
        <begin position="317"/>
        <end position="338"/>
    </location>
</feature>
<evidence type="ECO:0000313" key="9">
    <source>
        <dbReference type="RefSeq" id="XP_013384216.1"/>
    </source>
</evidence>
<keyword evidence="4 7" id="KW-1133">Transmembrane helix</keyword>
<comment type="subcellular location">
    <subcellularLocation>
        <location evidence="1">Membrane</location>
        <topology evidence="1">Multi-pass membrane protein</topology>
    </subcellularLocation>
</comment>
<feature type="transmembrane region" description="Helical" evidence="7">
    <location>
        <begin position="503"/>
        <end position="526"/>
    </location>
</feature>
<dbReference type="AlphaFoldDB" id="A0A1S3HFH0"/>
<dbReference type="GO" id="GO:0016020">
    <property type="term" value="C:membrane"/>
    <property type="evidence" value="ECO:0007669"/>
    <property type="project" value="UniProtKB-SubCell"/>
</dbReference>
<organism evidence="8 9">
    <name type="scientific">Lingula anatina</name>
    <name type="common">Brachiopod</name>
    <name type="synonym">Lingula unguis</name>
    <dbReference type="NCBI Taxonomy" id="7574"/>
    <lineage>
        <taxon>Eukaryota</taxon>
        <taxon>Metazoa</taxon>
        <taxon>Spiralia</taxon>
        <taxon>Lophotrochozoa</taxon>
        <taxon>Brachiopoda</taxon>
        <taxon>Linguliformea</taxon>
        <taxon>Lingulata</taxon>
        <taxon>Lingulida</taxon>
        <taxon>Linguloidea</taxon>
        <taxon>Lingulidae</taxon>
        <taxon>Lingula</taxon>
    </lineage>
</organism>
<accession>A0A1S3HFH0</accession>
<feature type="transmembrane region" description="Helical" evidence="7">
    <location>
        <begin position="538"/>
        <end position="559"/>
    </location>
</feature>
<feature type="transmembrane region" description="Helical" evidence="7">
    <location>
        <begin position="143"/>
        <end position="161"/>
    </location>
</feature>
<feature type="region of interest" description="Disordered" evidence="6">
    <location>
        <begin position="1"/>
        <end position="20"/>
    </location>
</feature>
<feature type="transmembrane region" description="Helical" evidence="7">
    <location>
        <begin position="230"/>
        <end position="252"/>
    </location>
</feature>
<evidence type="ECO:0000256" key="3">
    <source>
        <dbReference type="ARBA" id="ARBA00022692"/>
    </source>
</evidence>
<dbReference type="PANTHER" id="PTHR43385">
    <property type="entry name" value="RIBOFLAVIN TRANSPORTER RIBJ"/>
    <property type="match status" value="1"/>
</dbReference>
<dbReference type="InterPro" id="IPR052983">
    <property type="entry name" value="MFS_Riboflavin_Transporter"/>
</dbReference>